<dbReference type="Proteomes" id="UP000050920">
    <property type="component" value="Unassembled WGS sequence"/>
</dbReference>
<dbReference type="InterPro" id="IPR013325">
    <property type="entry name" value="RNA_pol_sigma_r2"/>
</dbReference>
<dbReference type="GO" id="GO:0006352">
    <property type="term" value="P:DNA-templated transcription initiation"/>
    <property type="evidence" value="ECO:0007669"/>
    <property type="project" value="InterPro"/>
</dbReference>
<dbReference type="GO" id="GO:0003677">
    <property type="term" value="F:DNA binding"/>
    <property type="evidence" value="ECO:0007669"/>
    <property type="project" value="UniProtKB-KW"/>
</dbReference>
<keyword evidence="9" id="KW-1185">Reference proteome</keyword>
<dbReference type="Gene3D" id="1.10.10.10">
    <property type="entry name" value="Winged helix-like DNA-binding domain superfamily/Winged helix DNA-binding domain"/>
    <property type="match status" value="1"/>
</dbReference>
<evidence type="ECO:0000256" key="3">
    <source>
        <dbReference type="ARBA" id="ARBA00023082"/>
    </source>
</evidence>
<name>A0A0R2NID7_9LACO</name>
<accession>A0A0R2NID7</accession>
<evidence type="ECO:0000256" key="1">
    <source>
        <dbReference type="ARBA" id="ARBA00010641"/>
    </source>
</evidence>
<dbReference type="InterPro" id="IPR014284">
    <property type="entry name" value="RNA_pol_sigma-70_dom"/>
</dbReference>
<evidence type="ECO:0000313" key="9">
    <source>
        <dbReference type="Proteomes" id="UP000050920"/>
    </source>
</evidence>
<feature type="domain" description="RNA polymerase sigma-70 region 2" evidence="6">
    <location>
        <begin position="16"/>
        <end position="75"/>
    </location>
</feature>
<evidence type="ECO:0000256" key="2">
    <source>
        <dbReference type="ARBA" id="ARBA00023015"/>
    </source>
</evidence>
<dbReference type="PANTHER" id="PTHR43133">
    <property type="entry name" value="RNA POLYMERASE ECF-TYPE SIGMA FACTO"/>
    <property type="match status" value="1"/>
</dbReference>
<reference evidence="8 9" key="1">
    <citation type="journal article" date="2015" name="Genome Announc.">
        <title>Expanding the biotechnology potential of lactobacilli through comparative genomics of 213 strains and associated genera.</title>
        <authorList>
            <person name="Sun Z."/>
            <person name="Harris H.M."/>
            <person name="McCann A."/>
            <person name="Guo C."/>
            <person name="Argimon S."/>
            <person name="Zhang W."/>
            <person name="Yang X."/>
            <person name="Jeffery I.B."/>
            <person name="Cooney J.C."/>
            <person name="Kagawa T.F."/>
            <person name="Liu W."/>
            <person name="Song Y."/>
            <person name="Salvetti E."/>
            <person name="Wrobel A."/>
            <person name="Rasinkangas P."/>
            <person name="Parkhill J."/>
            <person name="Rea M.C."/>
            <person name="O'Sullivan O."/>
            <person name="Ritari J."/>
            <person name="Douillard F.P."/>
            <person name="Paul Ross R."/>
            <person name="Yang R."/>
            <person name="Briner A.E."/>
            <person name="Felis G.E."/>
            <person name="de Vos W.M."/>
            <person name="Barrangou R."/>
            <person name="Klaenhammer T.R."/>
            <person name="Caufield P.W."/>
            <person name="Cui Y."/>
            <person name="Zhang H."/>
            <person name="O'Toole P.W."/>
        </authorList>
    </citation>
    <scope>NUCLEOTIDE SEQUENCE [LARGE SCALE GENOMIC DNA]</scope>
    <source>
        <strain evidence="8 9">DSM 21115</strain>
    </source>
</reference>
<dbReference type="InterPro" id="IPR039425">
    <property type="entry name" value="RNA_pol_sigma-70-like"/>
</dbReference>
<keyword evidence="4" id="KW-0238">DNA-binding</keyword>
<protein>
    <submittedName>
        <fullName evidence="8">Uncharacterized protein</fullName>
    </submittedName>
</protein>
<dbReference type="InterPro" id="IPR013324">
    <property type="entry name" value="RNA_pol_sigma_r3/r4-like"/>
</dbReference>
<dbReference type="RefSeq" id="WP_024624549.1">
    <property type="nucleotide sequence ID" value="NZ_AYGX02000146.1"/>
</dbReference>
<dbReference type="NCBIfam" id="TIGR02937">
    <property type="entry name" value="sigma70-ECF"/>
    <property type="match status" value="1"/>
</dbReference>
<dbReference type="SUPFAM" id="SSF88659">
    <property type="entry name" value="Sigma3 and sigma4 domains of RNA polymerase sigma factors"/>
    <property type="match status" value="1"/>
</dbReference>
<evidence type="ECO:0000256" key="4">
    <source>
        <dbReference type="ARBA" id="ARBA00023125"/>
    </source>
</evidence>
<evidence type="ECO:0000259" key="7">
    <source>
        <dbReference type="Pfam" id="PF08281"/>
    </source>
</evidence>
<feature type="domain" description="RNA polymerase sigma factor 70 region 4 type 2" evidence="7">
    <location>
        <begin position="99"/>
        <end position="150"/>
    </location>
</feature>
<organism evidence="8 9">
    <name type="scientific">Lactiplantibacillus fabifermentans DSM 21115</name>
    <dbReference type="NCBI Taxonomy" id="1413187"/>
    <lineage>
        <taxon>Bacteria</taxon>
        <taxon>Bacillati</taxon>
        <taxon>Bacillota</taxon>
        <taxon>Bacilli</taxon>
        <taxon>Lactobacillales</taxon>
        <taxon>Lactobacillaceae</taxon>
        <taxon>Lactiplantibacillus</taxon>
    </lineage>
</organism>
<evidence type="ECO:0000259" key="6">
    <source>
        <dbReference type="Pfam" id="PF04542"/>
    </source>
</evidence>
<keyword evidence="2" id="KW-0805">Transcription regulation</keyword>
<keyword evidence="5" id="KW-0804">Transcription</keyword>
<dbReference type="InterPro" id="IPR036388">
    <property type="entry name" value="WH-like_DNA-bd_sf"/>
</dbReference>
<keyword evidence="3" id="KW-0731">Sigma factor</keyword>
<dbReference type="AlphaFoldDB" id="A0A0R2NID7"/>
<proteinExistence type="inferred from homology"/>
<evidence type="ECO:0000313" key="8">
    <source>
        <dbReference type="EMBL" id="KRO25543.1"/>
    </source>
</evidence>
<dbReference type="PANTHER" id="PTHR43133:SF8">
    <property type="entry name" value="RNA POLYMERASE SIGMA FACTOR HI_1459-RELATED"/>
    <property type="match status" value="1"/>
</dbReference>
<dbReference type="EMBL" id="AYGX02000146">
    <property type="protein sequence ID" value="KRO25543.1"/>
    <property type="molecule type" value="Genomic_DNA"/>
</dbReference>
<sequence>MQLKGYETILAQLATELQRYLISRGAPSDVAADIVQDVFVKVLEMQLVLPPDKLRPYLYRVAWSTYLDQYRRQQRYQKIVTTYLVPRAEMASMPPDLDDELEHALKRLSAAERQLLIWRYEESWSIKQVAQALKIRPAAAKMRLQRVQRKLEKMMRGNQYE</sequence>
<dbReference type="Pfam" id="PF04542">
    <property type="entry name" value="Sigma70_r2"/>
    <property type="match status" value="1"/>
</dbReference>
<dbReference type="Gene3D" id="1.10.1740.10">
    <property type="match status" value="1"/>
</dbReference>
<comment type="caution">
    <text evidence="8">The sequence shown here is derived from an EMBL/GenBank/DDBJ whole genome shotgun (WGS) entry which is preliminary data.</text>
</comment>
<dbReference type="InterPro" id="IPR013249">
    <property type="entry name" value="RNA_pol_sigma70_r4_t2"/>
</dbReference>
<comment type="similarity">
    <text evidence="1">Belongs to the sigma-70 factor family. ECF subfamily.</text>
</comment>
<dbReference type="InterPro" id="IPR007627">
    <property type="entry name" value="RNA_pol_sigma70_r2"/>
</dbReference>
<dbReference type="GO" id="GO:0016987">
    <property type="term" value="F:sigma factor activity"/>
    <property type="evidence" value="ECO:0007669"/>
    <property type="project" value="UniProtKB-KW"/>
</dbReference>
<evidence type="ECO:0000256" key="5">
    <source>
        <dbReference type="ARBA" id="ARBA00023163"/>
    </source>
</evidence>
<dbReference type="Pfam" id="PF08281">
    <property type="entry name" value="Sigma70_r4_2"/>
    <property type="match status" value="1"/>
</dbReference>
<dbReference type="SUPFAM" id="SSF88946">
    <property type="entry name" value="Sigma2 domain of RNA polymerase sigma factors"/>
    <property type="match status" value="1"/>
</dbReference>
<gene>
    <name evidence="8" type="ORF">DY78_GL001207</name>
</gene>